<accession>A0AA88YS26</accession>
<feature type="region of interest" description="Disordered" evidence="1">
    <location>
        <begin position="1040"/>
        <end position="1083"/>
    </location>
</feature>
<keyword evidence="5" id="KW-1185">Reference proteome</keyword>
<feature type="region of interest" description="Disordered" evidence="1">
    <location>
        <begin position="375"/>
        <end position="408"/>
    </location>
</feature>
<dbReference type="EMBL" id="VSWD01000003">
    <property type="protein sequence ID" value="KAK3106503.1"/>
    <property type="molecule type" value="Genomic_DNA"/>
</dbReference>
<dbReference type="PANTHER" id="PTHR22443">
    <property type="entry name" value="NON-SPECIFIC LETHAL 1, ISOFORM M"/>
    <property type="match status" value="1"/>
</dbReference>
<name>A0AA88YS26_PINIB</name>
<feature type="compositionally biased region" description="Polar residues" evidence="1">
    <location>
        <begin position="130"/>
        <end position="140"/>
    </location>
</feature>
<evidence type="ECO:0000313" key="5">
    <source>
        <dbReference type="Proteomes" id="UP001186944"/>
    </source>
</evidence>
<feature type="compositionally biased region" description="Polar residues" evidence="1">
    <location>
        <begin position="165"/>
        <end position="176"/>
    </location>
</feature>
<gene>
    <name evidence="4" type="ORF">FSP39_021317</name>
</gene>
<feature type="signal peptide" evidence="2">
    <location>
        <begin position="1"/>
        <end position="20"/>
    </location>
</feature>
<reference evidence="4" key="1">
    <citation type="submission" date="2019-08" db="EMBL/GenBank/DDBJ databases">
        <title>The improved chromosome-level genome for the pearl oyster Pinctada fucata martensii using PacBio sequencing and Hi-C.</title>
        <authorList>
            <person name="Zheng Z."/>
        </authorList>
    </citation>
    <scope>NUCLEOTIDE SEQUENCE</scope>
    <source>
        <strain evidence="4">ZZ-2019</strain>
        <tissue evidence="4">Adductor muscle</tissue>
    </source>
</reference>
<dbReference type="SMART" id="SM01300">
    <property type="entry name" value="PEHE"/>
    <property type="match status" value="1"/>
</dbReference>
<feature type="compositionally biased region" description="Low complexity" evidence="1">
    <location>
        <begin position="1041"/>
        <end position="1055"/>
    </location>
</feature>
<comment type="caution">
    <text evidence="4">The sequence shown here is derived from an EMBL/GenBank/DDBJ whole genome shotgun (WGS) entry which is preliminary data.</text>
</comment>
<feature type="domain" description="PEHE" evidence="3">
    <location>
        <begin position="811"/>
        <end position="951"/>
    </location>
</feature>
<dbReference type="InterPro" id="IPR026180">
    <property type="entry name" value="NSL1"/>
</dbReference>
<keyword evidence="2" id="KW-0732">Signal</keyword>
<feature type="chain" id="PRO_5041744970" description="PEHE domain-containing protein" evidence="2">
    <location>
        <begin position="21"/>
        <end position="1083"/>
    </location>
</feature>
<feature type="region of interest" description="Disordered" evidence="1">
    <location>
        <begin position="554"/>
        <end position="580"/>
    </location>
</feature>
<feature type="region of interest" description="Disordered" evidence="1">
    <location>
        <begin position="875"/>
        <end position="953"/>
    </location>
</feature>
<evidence type="ECO:0000259" key="3">
    <source>
        <dbReference type="SMART" id="SM01300"/>
    </source>
</evidence>
<evidence type="ECO:0000256" key="1">
    <source>
        <dbReference type="SAM" id="MobiDB-lite"/>
    </source>
</evidence>
<dbReference type="GO" id="GO:0044545">
    <property type="term" value="C:NSL complex"/>
    <property type="evidence" value="ECO:0007669"/>
    <property type="project" value="TreeGrafter"/>
</dbReference>
<feature type="region of interest" description="Disordered" evidence="1">
    <location>
        <begin position="129"/>
        <end position="148"/>
    </location>
</feature>
<feature type="compositionally biased region" description="Low complexity" evidence="1">
    <location>
        <begin position="926"/>
        <end position="935"/>
    </location>
</feature>
<dbReference type="InterPro" id="IPR029332">
    <property type="entry name" value="PEHE_dom"/>
</dbReference>
<feature type="region of interest" description="Disordered" evidence="1">
    <location>
        <begin position="804"/>
        <end position="831"/>
    </location>
</feature>
<protein>
    <recommendedName>
        <fullName evidence="3">PEHE domain-containing protein</fullName>
    </recommendedName>
</protein>
<feature type="region of interest" description="Disordered" evidence="1">
    <location>
        <begin position="165"/>
        <end position="190"/>
    </location>
</feature>
<dbReference type="PANTHER" id="PTHR22443:SF18">
    <property type="entry name" value="NON-SPECIFIC LETHAL 1, ISOFORM M"/>
    <property type="match status" value="1"/>
</dbReference>
<proteinExistence type="predicted"/>
<sequence length="1083" mass="121202">MTTPLSLRLCCLATMAPALTDPAAKSLNKLSTKLRPPEISPNLEDKKEYSLSNLTWNKLLEESQDFKELNPKEQGILRRAISKSFGQSIKPNLIQHQNIDSLLKKKSLEQGKLSALIQKENISKDCMKMNQPSSGLNGYQENGKAEEQGDLSNVSAKLASLRECNNSTSETQVEDFQSSEKKQNSESDMVASDHNIETVDVIGSTDMTMEREEEMQVPKSEEELSADVNQKQISLIRRNQHLMRRLRRLQARQLEMHCRNQVASFVSFQRRNLQTVANRSIGSQNISGQQSELKAELLKSEDVKNLSTSALVNLVRKIQASSMMNRRLQVKSRDAEKELHHQPSVLNMDAEVSSESARVAGHLSTNMHHMQNAFDSDATESSSGGESCDEYDDYEQERKVPPPSLHRRAEWKWSADRAGVASRWTWLQAQVSDLEYRIRQQSEIFKQIRHAKGSVVLGDPPSLEEIGARLRQARASGQKLSPFETKIADIDLKADNNGSPCNISTLLLNVNQQATKLTQSLGNCLTPEQSMSGDKFKSNGAKILNGVISGHSAQECAMSGPSTSSSSVGPSGDNSHVTPELPPSFPFLDATCMAARSRPVRSYRKRKLLRTAGLHQVSRKAARLSTVKCQCNPPFSACPMCGGRYNNTQTLEPGVMSLSEKVALLDPAYHPVLSFKEEIPLPIHFESLLKSGEWQNKPPPKSAKALAAEKRRQKLLSNSMKERVRKNPKYGKRTANALIASAKLRNKYERTPPKSFSLKSPKKKVSDGTLCRADLKRRRDSNKYGIASLRHSADDNLCLSLNDSLTSGSRTPTPSPQMKDGMFSSSCPSSTLKELRRRREDAYDIDNIVEDVTEEAYLERHKICEASERKRFTSFIQYPSRRSRGSRNEAGPSTPESSADTKSLKEREDVQSVAQTPEEIARKRSSTLSSTSSQTFNVASPLSDDAFRRRSSSTSVRRISTNSFLEDNSDFSFDLVGQEVVDPWPDRQFPLSEEEYEGMKQEMPVIEIKENNSVRRRQVQTKFTVVDDIENNLVEDRVYMSSRVSSPVPSVSSGSNASDDDPDDPEWTASREENSRNLLKSRR</sequence>
<evidence type="ECO:0000313" key="4">
    <source>
        <dbReference type="EMBL" id="KAK3106503.1"/>
    </source>
</evidence>
<dbReference type="GO" id="GO:0035035">
    <property type="term" value="F:histone acetyltransferase binding"/>
    <property type="evidence" value="ECO:0007669"/>
    <property type="project" value="TreeGrafter"/>
</dbReference>
<evidence type="ECO:0000256" key="2">
    <source>
        <dbReference type="SAM" id="SignalP"/>
    </source>
</evidence>
<organism evidence="4 5">
    <name type="scientific">Pinctada imbricata</name>
    <name type="common">Atlantic pearl-oyster</name>
    <name type="synonym">Pinctada martensii</name>
    <dbReference type="NCBI Taxonomy" id="66713"/>
    <lineage>
        <taxon>Eukaryota</taxon>
        <taxon>Metazoa</taxon>
        <taxon>Spiralia</taxon>
        <taxon>Lophotrochozoa</taxon>
        <taxon>Mollusca</taxon>
        <taxon>Bivalvia</taxon>
        <taxon>Autobranchia</taxon>
        <taxon>Pteriomorphia</taxon>
        <taxon>Pterioida</taxon>
        <taxon>Pterioidea</taxon>
        <taxon>Pteriidae</taxon>
        <taxon>Pinctada</taxon>
    </lineage>
</organism>
<dbReference type="AlphaFoldDB" id="A0AA88YS26"/>
<feature type="compositionally biased region" description="Low complexity" evidence="1">
    <location>
        <begin position="559"/>
        <end position="572"/>
    </location>
</feature>
<dbReference type="Proteomes" id="UP001186944">
    <property type="component" value="Unassembled WGS sequence"/>
</dbReference>